<evidence type="ECO:0000256" key="6">
    <source>
        <dbReference type="PROSITE-ProRule" id="PRU00278"/>
    </source>
</evidence>
<dbReference type="Proteomes" id="UP000216312">
    <property type="component" value="Unassembled WGS sequence"/>
</dbReference>
<evidence type="ECO:0000313" key="8">
    <source>
        <dbReference type="EMBL" id="OYV03211.1"/>
    </source>
</evidence>
<reference evidence="9" key="1">
    <citation type="submission" date="2017-07" db="EMBL/GenBank/DDBJ databases">
        <title>Novel pathways for hydrocarbon cycling and metabolic interdependencies in hydrothermal sediment communities.</title>
        <authorList>
            <person name="Dombrowski N."/>
            <person name="Seitz K."/>
            <person name="Teske A."/>
            <person name="Baker B."/>
        </authorList>
    </citation>
    <scope>NUCLEOTIDE SEQUENCE [LARGE SCALE GENOMIC DNA]</scope>
</reference>
<dbReference type="EC" id="5.2.1.8" evidence="2"/>
<keyword evidence="4 6" id="KW-0697">Rotamase</keyword>
<dbReference type="Gene3D" id="1.10.4030.10">
    <property type="entry name" value="Porin chaperone SurA, peptide-binding domain"/>
    <property type="match status" value="1"/>
</dbReference>
<dbReference type="InterPro" id="IPR000297">
    <property type="entry name" value="PPIase_PpiC"/>
</dbReference>
<dbReference type="Gene3D" id="3.10.50.40">
    <property type="match status" value="1"/>
</dbReference>
<dbReference type="InterPro" id="IPR050245">
    <property type="entry name" value="PrsA_foldase"/>
</dbReference>
<comment type="caution">
    <text evidence="8">The sequence shown here is derived from an EMBL/GenBank/DDBJ whole genome shotgun (WGS) entry which is preliminary data.</text>
</comment>
<evidence type="ECO:0000256" key="1">
    <source>
        <dbReference type="ARBA" id="ARBA00000971"/>
    </source>
</evidence>
<comment type="catalytic activity">
    <reaction evidence="1">
        <text>[protein]-peptidylproline (omega=180) = [protein]-peptidylproline (omega=0)</text>
        <dbReference type="Rhea" id="RHEA:16237"/>
        <dbReference type="Rhea" id="RHEA-COMP:10747"/>
        <dbReference type="Rhea" id="RHEA-COMP:10748"/>
        <dbReference type="ChEBI" id="CHEBI:83833"/>
        <dbReference type="ChEBI" id="CHEBI:83834"/>
        <dbReference type="EC" id="5.2.1.8"/>
    </reaction>
</comment>
<evidence type="ECO:0000256" key="5">
    <source>
        <dbReference type="ARBA" id="ARBA00023235"/>
    </source>
</evidence>
<accession>A0A257LWS7</accession>
<sequence length="252" mass="28809">PRTAKKGGDLGWLRAGSLDPKLERIVFSLRAGQFSLPVRTKSGYHIVLVEDRHPLTVKPFAEERKSITNTLSRRLERKLSQAYLKHIERLASIRYDDTNINHITRIAAGLKHRTPPGELPSFPNNLRSLPLVYTLFGTVTLGTILDHLEGRTPRGLSWDNPSSLKDYLKNYVLFELALPIPTPPESEALSYYNEHKAEFKGKPFNQVRGIVYNRLRTKMLTTRIQQVTDSLRQVYKVELNEPNLKSLLSEVK</sequence>
<proteinExistence type="predicted"/>
<feature type="domain" description="PpiC" evidence="7">
    <location>
        <begin position="1"/>
        <end position="51"/>
    </location>
</feature>
<keyword evidence="5 6" id="KW-0413">Isomerase</keyword>
<keyword evidence="3" id="KW-0732">Signal</keyword>
<dbReference type="EMBL" id="NMUJ01000016">
    <property type="protein sequence ID" value="OYV03211.1"/>
    <property type="molecule type" value="Genomic_DNA"/>
</dbReference>
<dbReference type="GO" id="GO:0003755">
    <property type="term" value="F:peptidyl-prolyl cis-trans isomerase activity"/>
    <property type="evidence" value="ECO:0007669"/>
    <property type="project" value="UniProtKB-KW"/>
</dbReference>
<evidence type="ECO:0000256" key="3">
    <source>
        <dbReference type="ARBA" id="ARBA00022729"/>
    </source>
</evidence>
<protein>
    <recommendedName>
        <fullName evidence="2">peptidylprolyl isomerase</fullName>
        <ecNumber evidence="2">5.2.1.8</ecNumber>
    </recommendedName>
</protein>
<evidence type="ECO:0000256" key="2">
    <source>
        <dbReference type="ARBA" id="ARBA00013194"/>
    </source>
</evidence>
<dbReference type="PANTHER" id="PTHR47245">
    <property type="entry name" value="PEPTIDYLPROLYL ISOMERASE"/>
    <property type="match status" value="1"/>
</dbReference>
<evidence type="ECO:0000256" key="4">
    <source>
        <dbReference type="ARBA" id="ARBA00023110"/>
    </source>
</evidence>
<feature type="non-terminal residue" evidence="8">
    <location>
        <position position="1"/>
    </location>
</feature>
<evidence type="ECO:0000313" key="9">
    <source>
        <dbReference type="Proteomes" id="UP000216312"/>
    </source>
</evidence>
<dbReference type="Pfam" id="PF00639">
    <property type="entry name" value="Rotamase"/>
    <property type="match status" value="1"/>
</dbReference>
<dbReference type="AlphaFoldDB" id="A0A257LWS7"/>
<organism evidence="8 9">
    <name type="scientific">candidate division WOR-3 bacterium 4484_18</name>
    <dbReference type="NCBI Taxonomy" id="2020626"/>
    <lineage>
        <taxon>Bacteria</taxon>
        <taxon>Bacteria division WOR-3</taxon>
    </lineage>
</organism>
<gene>
    <name evidence="8" type="ORF">CGW93_01990</name>
</gene>
<evidence type="ECO:0000259" key="7">
    <source>
        <dbReference type="PROSITE" id="PS50198"/>
    </source>
</evidence>
<dbReference type="PROSITE" id="PS50198">
    <property type="entry name" value="PPIC_PPIASE_2"/>
    <property type="match status" value="1"/>
</dbReference>
<dbReference type="PANTHER" id="PTHR47245:SF1">
    <property type="entry name" value="FOLDASE PROTEIN PRSA"/>
    <property type="match status" value="1"/>
</dbReference>
<dbReference type="SUPFAM" id="SSF54534">
    <property type="entry name" value="FKBP-like"/>
    <property type="match status" value="1"/>
</dbReference>
<name>A0A257LWS7_UNCW3</name>
<dbReference type="InterPro" id="IPR046357">
    <property type="entry name" value="PPIase_dom_sf"/>
</dbReference>